<dbReference type="KEGG" id="hsn:DV733_09190"/>
<organism evidence="1 2">
    <name type="scientific">Halapricum salinum</name>
    <dbReference type="NCBI Taxonomy" id="1457250"/>
    <lineage>
        <taxon>Archaea</taxon>
        <taxon>Methanobacteriati</taxon>
        <taxon>Methanobacteriota</taxon>
        <taxon>Stenosarchaea group</taxon>
        <taxon>Halobacteria</taxon>
        <taxon>Halobacteriales</taxon>
        <taxon>Haloarculaceae</taxon>
        <taxon>Halapricum</taxon>
    </lineage>
</organism>
<dbReference type="OrthoDB" id="240960at2157"/>
<dbReference type="AlphaFoldDB" id="A0A4D6HBD8"/>
<accession>A0A4D6HBD8</accession>
<dbReference type="EMBL" id="CP031310">
    <property type="protein sequence ID" value="QCC51404.1"/>
    <property type="molecule type" value="Genomic_DNA"/>
</dbReference>
<dbReference type="RefSeq" id="WP_049994985.1">
    <property type="nucleotide sequence ID" value="NZ_CP031310.1"/>
</dbReference>
<sequence>MPRALSKAPVDRLGVYKRYEEVPERYRLHQYAGEYRDRDVWQEFVEAELLAEERTDRYEQDVRRAGESWQQHLDSRGRHPALATPADVETWCESLLEERNAETVYLNYWVKIQQFYDWLLYHPAHPHVYNPVVMAAVTGECASRVWTEKVNRGKKYD</sequence>
<name>A0A4D6HBD8_9EURY</name>
<evidence type="ECO:0000313" key="2">
    <source>
        <dbReference type="Proteomes" id="UP000296706"/>
    </source>
</evidence>
<evidence type="ECO:0008006" key="3">
    <source>
        <dbReference type="Google" id="ProtNLM"/>
    </source>
</evidence>
<dbReference type="Proteomes" id="UP000296706">
    <property type="component" value="Chromosome"/>
</dbReference>
<keyword evidence="2" id="KW-1185">Reference proteome</keyword>
<reference evidence="1 2" key="1">
    <citation type="journal article" date="2019" name="Nat. Commun.">
        <title>A new type of DNA phosphorothioation-based antiviral system in archaea.</title>
        <authorList>
            <person name="Xiong L."/>
            <person name="Liu S."/>
            <person name="Chen S."/>
            <person name="Xiao Y."/>
            <person name="Zhu B."/>
            <person name="Gao Y."/>
            <person name="Zhang Y."/>
            <person name="Chen B."/>
            <person name="Luo J."/>
            <person name="Deng Z."/>
            <person name="Chen X."/>
            <person name="Wang L."/>
            <person name="Chen S."/>
        </authorList>
    </citation>
    <scope>NUCLEOTIDE SEQUENCE [LARGE SCALE GENOMIC DNA]</scope>
    <source>
        <strain evidence="1 2">CBA1105</strain>
    </source>
</reference>
<proteinExistence type="predicted"/>
<protein>
    <recommendedName>
        <fullName evidence="3">Site-specific integrase</fullName>
    </recommendedName>
</protein>
<dbReference type="GeneID" id="39848036"/>
<gene>
    <name evidence="1" type="ORF">DV733_09190</name>
</gene>
<dbReference type="STRING" id="1457250.GCA_000755225_01065"/>
<evidence type="ECO:0000313" key="1">
    <source>
        <dbReference type="EMBL" id="QCC51404.1"/>
    </source>
</evidence>